<dbReference type="PANTHER" id="PTHR46890:SF50">
    <property type="entry name" value="RNA-DIRECTED DNA POLYMERASE, EUKARYOTA, REVERSE TRANSCRIPTASE ZINC-BINDING DOMAIN PROTEIN-RELATED"/>
    <property type="match status" value="1"/>
</dbReference>
<sequence length="617" mass="69977">MDKPTEVETSRWTKIALVKACKAFGVNAAGFEHDILGIILRMGERRKAQLLLQQQQAKAVASPRKGKNKGEAELKKLAWGLQEGNDRKVRGVYGPHTNPERKEFWHELAAIGGLWSDQWVIGGDFNACRYESERLNCSRRSRAMIDFSNFILELGLIDPPLNGVQYTWSRGENFTQASRIDRFLHSTEWGDSFKAVKQLSMPKVISNHKPILLESGDWEPTPSYFKFENMWLQTEGSMDMIKEWWQSYTIIGSLDYILIQKLRSLKKDITTWNREVHGKLEDKRNKALCDDPKDECVDLESSFEESEVLAALKSCAPDKVPGPDGFTMAFFQKAWDFFKTNIMKALNHFYHSCHTVKSCNAAFIALISKRKGAIELKDYRPISLTGSVYKIAAKILVERLKKIIAKLISGQQSAFIKNRQITHASLIANEVLDWRIKSGETGLLCKLDIEKAFDQLSWAYLTNILKKMEFGDRSPVGFFSPHKGLRQGDQLSPFLFILAMEGLSHILGRAKELRWIQGFQVGRNPANSVTVSHLLYANDTLIFCDTERSQVINLNLILLIFEVLSGLHINMLKSIIYPVNEVQNLEDLAEILSCKTGSFPTTYLGLPLGAKFKSTGI</sequence>
<protein>
    <recommendedName>
        <fullName evidence="1">Reverse transcriptase domain-containing protein</fullName>
    </recommendedName>
</protein>
<dbReference type="InterPro" id="IPR052343">
    <property type="entry name" value="Retrotransposon-Effector_Assoc"/>
</dbReference>
<dbReference type="OrthoDB" id="1249570at2759"/>
<evidence type="ECO:0000313" key="2">
    <source>
        <dbReference type="RefSeq" id="XP_016449348.1"/>
    </source>
</evidence>
<dbReference type="PROSITE" id="PS50878">
    <property type="entry name" value="RT_POL"/>
    <property type="match status" value="1"/>
</dbReference>
<dbReference type="OMA" id="QITHASL"/>
<dbReference type="Gene3D" id="3.60.10.10">
    <property type="entry name" value="Endonuclease/exonuclease/phosphatase"/>
    <property type="match status" value="1"/>
</dbReference>
<accession>A0A1S3YBG0</accession>
<dbReference type="STRING" id="4097.A0A1S3YBG0"/>
<gene>
    <name evidence="2" type="primary">LOC107774363</name>
</gene>
<dbReference type="Pfam" id="PF00078">
    <property type="entry name" value="RVT_1"/>
    <property type="match status" value="1"/>
</dbReference>
<dbReference type="InterPro" id="IPR000477">
    <property type="entry name" value="RT_dom"/>
</dbReference>
<reference evidence="2" key="1">
    <citation type="submission" date="2025-08" db="UniProtKB">
        <authorList>
            <consortium name="RefSeq"/>
        </authorList>
    </citation>
    <scope>IDENTIFICATION</scope>
</reference>
<proteinExistence type="predicted"/>
<dbReference type="PaxDb" id="4097-A0A1S3YBG0"/>
<evidence type="ECO:0000259" key="1">
    <source>
        <dbReference type="PROSITE" id="PS50878"/>
    </source>
</evidence>
<dbReference type="KEGG" id="nta:107774363"/>
<dbReference type="PANTHER" id="PTHR46890">
    <property type="entry name" value="NON-LTR RETROLELEMENT REVERSE TRANSCRIPTASE-LIKE PROTEIN-RELATED"/>
    <property type="match status" value="1"/>
</dbReference>
<organism evidence="2">
    <name type="scientific">Nicotiana tabacum</name>
    <name type="common">Common tobacco</name>
    <dbReference type="NCBI Taxonomy" id="4097"/>
    <lineage>
        <taxon>Eukaryota</taxon>
        <taxon>Viridiplantae</taxon>
        <taxon>Streptophyta</taxon>
        <taxon>Embryophyta</taxon>
        <taxon>Tracheophyta</taxon>
        <taxon>Spermatophyta</taxon>
        <taxon>Magnoliopsida</taxon>
        <taxon>eudicotyledons</taxon>
        <taxon>Gunneridae</taxon>
        <taxon>Pentapetalae</taxon>
        <taxon>asterids</taxon>
        <taxon>lamiids</taxon>
        <taxon>Solanales</taxon>
        <taxon>Solanaceae</taxon>
        <taxon>Nicotianoideae</taxon>
        <taxon>Nicotianeae</taxon>
        <taxon>Nicotiana</taxon>
    </lineage>
</organism>
<dbReference type="SUPFAM" id="SSF56219">
    <property type="entry name" value="DNase I-like"/>
    <property type="match status" value="1"/>
</dbReference>
<dbReference type="AlphaFoldDB" id="A0A1S3YBG0"/>
<dbReference type="RefSeq" id="XP_016449348.1">
    <property type="nucleotide sequence ID" value="XM_016593862.1"/>
</dbReference>
<dbReference type="CDD" id="cd01650">
    <property type="entry name" value="RT_nLTR_like"/>
    <property type="match status" value="1"/>
</dbReference>
<name>A0A1S3YBG0_TOBAC</name>
<feature type="domain" description="Reverse transcriptase" evidence="1">
    <location>
        <begin position="348"/>
        <end position="608"/>
    </location>
</feature>
<dbReference type="InterPro" id="IPR036691">
    <property type="entry name" value="Endo/exonu/phosph_ase_sf"/>
</dbReference>